<evidence type="ECO:0000313" key="1">
    <source>
        <dbReference type="EMBL" id="KRL80646.1"/>
    </source>
</evidence>
<evidence type="ECO:0000313" key="2">
    <source>
        <dbReference type="Proteomes" id="UP000051048"/>
    </source>
</evidence>
<protein>
    <submittedName>
        <fullName evidence="1">Uncharacterized protein</fullName>
    </submittedName>
</protein>
<reference evidence="1 2" key="1">
    <citation type="journal article" date="2015" name="Genome Announc.">
        <title>Expanding the biotechnology potential of lactobacilli through comparative genomics of 213 strains and associated genera.</title>
        <authorList>
            <person name="Sun Z."/>
            <person name="Harris H.M."/>
            <person name="McCann A."/>
            <person name="Guo C."/>
            <person name="Argimon S."/>
            <person name="Zhang W."/>
            <person name="Yang X."/>
            <person name="Jeffery I.B."/>
            <person name="Cooney J.C."/>
            <person name="Kagawa T.F."/>
            <person name="Liu W."/>
            <person name="Song Y."/>
            <person name="Salvetti E."/>
            <person name="Wrobel A."/>
            <person name="Rasinkangas P."/>
            <person name="Parkhill J."/>
            <person name="Rea M.C."/>
            <person name="O'Sullivan O."/>
            <person name="Ritari J."/>
            <person name="Douillard F.P."/>
            <person name="Paul Ross R."/>
            <person name="Yang R."/>
            <person name="Briner A.E."/>
            <person name="Felis G.E."/>
            <person name="de Vos W.M."/>
            <person name="Barrangou R."/>
            <person name="Klaenhammer T.R."/>
            <person name="Caufield P.W."/>
            <person name="Cui Y."/>
            <person name="Zhang H."/>
            <person name="O'Toole P.W."/>
        </authorList>
    </citation>
    <scope>NUCLEOTIDE SEQUENCE [LARGE SCALE GENOMIC DNA]</scope>
    <source>
        <strain evidence="1 2">DSM 15833</strain>
    </source>
</reference>
<proteinExistence type="predicted"/>
<accession>A0A0R1THT2</accession>
<dbReference type="Proteomes" id="UP000051048">
    <property type="component" value="Unassembled WGS sequence"/>
</dbReference>
<comment type="caution">
    <text evidence="1">The sequence shown here is derived from an EMBL/GenBank/DDBJ whole genome shotgun (WGS) entry which is preliminary data.</text>
</comment>
<dbReference type="EMBL" id="AZFH01000052">
    <property type="protein sequence ID" value="KRL80646.1"/>
    <property type="molecule type" value="Genomic_DNA"/>
</dbReference>
<dbReference type="AlphaFoldDB" id="A0A0R1THT2"/>
<dbReference type="PATRIC" id="fig|1423740.3.peg.2282"/>
<sequence>MRIRPIVIGRKTKKQNIFLRGESPPFDCFTGGTDAFICGAGDDLNYLKSSVSY</sequence>
<gene>
    <name evidence="1" type="ORF">FC36_GL002102</name>
</gene>
<name>A0A0R1THT2_9LACO</name>
<organism evidence="1 2">
    <name type="scientific">Ligilactobacillus equi DSM 15833 = JCM 10991</name>
    <dbReference type="NCBI Taxonomy" id="1423740"/>
    <lineage>
        <taxon>Bacteria</taxon>
        <taxon>Bacillati</taxon>
        <taxon>Bacillota</taxon>
        <taxon>Bacilli</taxon>
        <taxon>Lactobacillales</taxon>
        <taxon>Lactobacillaceae</taxon>
        <taxon>Ligilactobacillus</taxon>
    </lineage>
</organism>